<keyword evidence="3" id="KW-1185">Reference proteome</keyword>
<reference evidence="2" key="1">
    <citation type="submission" date="2023-06" db="EMBL/GenBank/DDBJ databases">
        <title>Genomic of Agaribacillus aureum.</title>
        <authorList>
            <person name="Wang G."/>
        </authorList>
    </citation>
    <scope>NUCLEOTIDE SEQUENCE</scope>
    <source>
        <strain evidence="2">BMA12</strain>
    </source>
</reference>
<dbReference type="InterPro" id="IPR036188">
    <property type="entry name" value="FAD/NAD-bd_sf"/>
</dbReference>
<evidence type="ECO:0000313" key="3">
    <source>
        <dbReference type="Proteomes" id="UP001172083"/>
    </source>
</evidence>
<organism evidence="2 3">
    <name type="scientific">Agaribacillus aureus</name>
    <dbReference type="NCBI Taxonomy" id="3051825"/>
    <lineage>
        <taxon>Bacteria</taxon>
        <taxon>Pseudomonadati</taxon>
        <taxon>Bacteroidota</taxon>
        <taxon>Cytophagia</taxon>
        <taxon>Cytophagales</taxon>
        <taxon>Splendidivirgaceae</taxon>
        <taxon>Agaribacillus</taxon>
    </lineage>
</organism>
<dbReference type="InterPro" id="IPR023753">
    <property type="entry name" value="FAD/NAD-binding_dom"/>
</dbReference>
<evidence type="ECO:0000259" key="1">
    <source>
        <dbReference type="Pfam" id="PF07992"/>
    </source>
</evidence>
<accession>A0ABT8LA91</accession>
<dbReference type="PRINTS" id="PR00419">
    <property type="entry name" value="ADXRDTASE"/>
</dbReference>
<comment type="caution">
    <text evidence="2">The sequence shown here is derived from an EMBL/GenBank/DDBJ whole genome shotgun (WGS) entry which is preliminary data.</text>
</comment>
<dbReference type="EMBL" id="JAUJEB010000005">
    <property type="protein sequence ID" value="MDN5214657.1"/>
    <property type="molecule type" value="Genomic_DNA"/>
</dbReference>
<sequence length="452" mass="51030">MDNNSGHHFIAIFGGAVAGSEAAYQLASRGFRVVVFDQNILPYGKIEDGLPKWHEKLRDKEENKINEKISHPNVHFVPGVQLGKDIDFVDVAKNWGFTAVLLATGAWRDRPIPVDGIDDYVDKGLYYQNPFVYWFNHYHEPTYNGPTYEIEDDAIVIGGGLASLDVVKILMIETVQRALEKKGIKTNMFQLERGINKVLEENDLTLDDLGLKGCTLFYRRRAIDMPLSSAPATTPEQLAKVQGVRQKILDNFLKKYLFKFEPCWSPAGTVVEDDRLTGITFQKNEITDGKVVPIPGVCETFKSSLFISSIGSIPEMIQGIPADGQVFKIDQDECCQLEGYDNVFALGNAVTGRGNIVESQKHSKAVSLALMDEHLHWQEEDYQAWLRGTESGIQQQLNVIVDRIERKKFMPEEVIQEILRKTKALQSKTGYDGDYNAWVKKNLPVRLEDMLD</sequence>
<feature type="domain" description="FAD/NAD(P)-binding" evidence="1">
    <location>
        <begin position="10"/>
        <end position="166"/>
    </location>
</feature>
<proteinExistence type="predicted"/>
<evidence type="ECO:0000313" key="2">
    <source>
        <dbReference type="EMBL" id="MDN5214657.1"/>
    </source>
</evidence>
<dbReference type="Pfam" id="PF07992">
    <property type="entry name" value="Pyr_redox_2"/>
    <property type="match status" value="1"/>
</dbReference>
<dbReference type="Proteomes" id="UP001172083">
    <property type="component" value="Unassembled WGS sequence"/>
</dbReference>
<dbReference type="RefSeq" id="WP_346759996.1">
    <property type="nucleotide sequence ID" value="NZ_JAUJEB010000005.1"/>
</dbReference>
<dbReference type="SUPFAM" id="SSF51971">
    <property type="entry name" value="Nucleotide-binding domain"/>
    <property type="match status" value="1"/>
</dbReference>
<protein>
    <submittedName>
        <fullName evidence="2">FAD-dependent oxidoreductase</fullName>
    </submittedName>
</protein>
<dbReference type="Gene3D" id="3.50.50.60">
    <property type="entry name" value="FAD/NAD(P)-binding domain"/>
    <property type="match status" value="2"/>
</dbReference>
<gene>
    <name evidence="2" type="ORF">QQ020_21435</name>
</gene>
<name>A0ABT8LA91_9BACT</name>